<protein>
    <submittedName>
        <fullName evidence="2">Uncharacterized protein</fullName>
    </submittedName>
</protein>
<reference evidence="2 3" key="1">
    <citation type="journal article" date="2019" name="Nat. Ecol. Evol.">
        <title>Megaphylogeny resolves global patterns of mushroom evolution.</title>
        <authorList>
            <person name="Varga T."/>
            <person name="Krizsan K."/>
            <person name="Foldi C."/>
            <person name="Dima B."/>
            <person name="Sanchez-Garcia M."/>
            <person name="Sanchez-Ramirez S."/>
            <person name="Szollosi G.J."/>
            <person name="Szarkandi J.G."/>
            <person name="Papp V."/>
            <person name="Albert L."/>
            <person name="Andreopoulos W."/>
            <person name="Angelini C."/>
            <person name="Antonin V."/>
            <person name="Barry K.W."/>
            <person name="Bougher N.L."/>
            <person name="Buchanan P."/>
            <person name="Buyck B."/>
            <person name="Bense V."/>
            <person name="Catcheside P."/>
            <person name="Chovatia M."/>
            <person name="Cooper J."/>
            <person name="Damon W."/>
            <person name="Desjardin D."/>
            <person name="Finy P."/>
            <person name="Geml J."/>
            <person name="Haridas S."/>
            <person name="Hughes K."/>
            <person name="Justo A."/>
            <person name="Karasinski D."/>
            <person name="Kautmanova I."/>
            <person name="Kiss B."/>
            <person name="Kocsube S."/>
            <person name="Kotiranta H."/>
            <person name="LaButti K.M."/>
            <person name="Lechner B.E."/>
            <person name="Liimatainen K."/>
            <person name="Lipzen A."/>
            <person name="Lukacs Z."/>
            <person name="Mihaltcheva S."/>
            <person name="Morgado L.N."/>
            <person name="Niskanen T."/>
            <person name="Noordeloos M.E."/>
            <person name="Ohm R.A."/>
            <person name="Ortiz-Santana B."/>
            <person name="Ovrebo C."/>
            <person name="Racz N."/>
            <person name="Riley R."/>
            <person name="Savchenko A."/>
            <person name="Shiryaev A."/>
            <person name="Soop K."/>
            <person name="Spirin V."/>
            <person name="Szebenyi C."/>
            <person name="Tomsovsky M."/>
            <person name="Tulloss R.E."/>
            <person name="Uehling J."/>
            <person name="Grigoriev I.V."/>
            <person name="Vagvolgyi C."/>
            <person name="Papp T."/>
            <person name="Martin F.M."/>
            <person name="Miettinen O."/>
            <person name="Hibbett D.S."/>
            <person name="Nagy L.G."/>
        </authorList>
    </citation>
    <scope>NUCLEOTIDE SEQUENCE [LARGE SCALE GENOMIC DNA]</scope>
    <source>
        <strain evidence="2 3">CBS 121175</strain>
    </source>
</reference>
<gene>
    <name evidence="2" type="ORF">FA15DRAFT_603414</name>
</gene>
<dbReference type="AlphaFoldDB" id="A0A5C3KEK9"/>
<dbReference type="OrthoDB" id="3269232at2759"/>
<name>A0A5C3KEK9_COPMA</name>
<evidence type="ECO:0000313" key="2">
    <source>
        <dbReference type="EMBL" id="TFK18352.1"/>
    </source>
</evidence>
<organism evidence="2 3">
    <name type="scientific">Coprinopsis marcescibilis</name>
    <name type="common">Agaric fungus</name>
    <name type="synonym">Psathyrella marcescibilis</name>
    <dbReference type="NCBI Taxonomy" id="230819"/>
    <lineage>
        <taxon>Eukaryota</taxon>
        <taxon>Fungi</taxon>
        <taxon>Dikarya</taxon>
        <taxon>Basidiomycota</taxon>
        <taxon>Agaricomycotina</taxon>
        <taxon>Agaricomycetes</taxon>
        <taxon>Agaricomycetidae</taxon>
        <taxon>Agaricales</taxon>
        <taxon>Agaricineae</taxon>
        <taxon>Psathyrellaceae</taxon>
        <taxon>Coprinopsis</taxon>
    </lineage>
</organism>
<feature type="region of interest" description="Disordered" evidence="1">
    <location>
        <begin position="160"/>
        <end position="223"/>
    </location>
</feature>
<sequence>MPHIAPETISPSAPANINSLLKIIPKSETEALLISALDQLQGENEHLRSWVIRLQAASILNEGHCNMLRFRLAAKEERAKKGGGRGKLLGDGLPRLLSGDDFFEKVVEFTEWQKAQEAKKEARVNAKAAWQDALRAWEEHKMVRKEEKDKMVTEYKEQVREWESQKAAAKRTKKPFKDPKPKRPELPKQAPKPRLKDFELETDTDDAEGGVDTGSEAGSGCDE</sequence>
<proteinExistence type="predicted"/>
<accession>A0A5C3KEK9</accession>
<evidence type="ECO:0000256" key="1">
    <source>
        <dbReference type="SAM" id="MobiDB-lite"/>
    </source>
</evidence>
<dbReference type="Proteomes" id="UP000307440">
    <property type="component" value="Unassembled WGS sequence"/>
</dbReference>
<feature type="compositionally biased region" description="Basic and acidic residues" evidence="1">
    <location>
        <begin position="175"/>
        <end position="186"/>
    </location>
</feature>
<keyword evidence="3" id="KW-1185">Reference proteome</keyword>
<dbReference type="EMBL" id="ML210408">
    <property type="protein sequence ID" value="TFK18352.1"/>
    <property type="molecule type" value="Genomic_DNA"/>
</dbReference>
<evidence type="ECO:0000313" key="3">
    <source>
        <dbReference type="Proteomes" id="UP000307440"/>
    </source>
</evidence>
<feature type="compositionally biased region" description="Acidic residues" evidence="1">
    <location>
        <begin position="200"/>
        <end position="209"/>
    </location>
</feature>